<proteinExistence type="predicted"/>
<protein>
    <submittedName>
        <fullName evidence="1">Uncharacterized protein</fullName>
    </submittedName>
</protein>
<organism evidence="1 2">
    <name type="scientific">Bradyrhizobium iriomotense</name>
    <dbReference type="NCBI Taxonomy" id="441950"/>
    <lineage>
        <taxon>Bacteria</taxon>
        <taxon>Pseudomonadati</taxon>
        <taxon>Pseudomonadota</taxon>
        <taxon>Alphaproteobacteria</taxon>
        <taxon>Hyphomicrobiales</taxon>
        <taxon>Nitrobacteraceae</taxon>
        <taxon>Bradyrhizobium</taxon>
    </lineage>
</organism>
<name>A0ABQ6AN25_9BRAD</name>
<reference evidence="2" key="1">
    <citation type="journal article" date="2019" name="Int. J. Syst. Evol. Microbiol.">
        <title>The Global Catalogue of Microorganisms (GCM) 10K type strain sequencing project: providing services to taxonomists for standard genome sequencing and annotation.</title>
        <authorList>
            <consortium name="The Broad Institute Genomics Platform"/>
            <consortium name="The Broad Institute Genome Sequencing Center for Infectious Disease"/>
            <person name="Wu L."/>
            <person name="Ma J."/>
        </authorList>
    </citation>
    <scope>NUCLEOTIDE SEQUENCE [LARGE SCALE GENOMIC DNA]</scope>
    <source>
        <strain evidence="2">NBRC 102520</strain>
    </source>
</reference>
<dbReference type="Proteomes" id="UP001156905">
    <property type="component" value="Unassembled WGS sequence"/>
</dbReference>
<evidence type="ECO:0000313" key="2">
    <source>
        <dbReference type="Proteomes" id="UP001156905"/>
    </source>
</evidence>
<gene>
    <name evidence="1" type="ORF">GCM10007857_01840</name>
</gene>
<keyword evidence="2" id="KW-1185">Reference proteome</keyword>
<accession>A0ABQ6AN25</accession>
<dbReference type="SUPFAM" id="SSF53850">
    <property type="entry name" value="Periplasmic binding protein-like II"/>
    <property type="match status" value="1"/>
</dbReference>
<comment type="caution">
    <text evidence="1">The sequence shown here is derived from an EMBL/GenBank/DDBJ whole genome shotgun (WGS) entry which is preliminary data.</text>
</comment>
<dbReference type="Gene3D" id="3.40.190.10">
    <property type="entry name" value="Periplasmic binding protein-like II"/>
    <property type="match status" value="1"/>
</dbReference>
<sequence length="126" mass="13110">MQEQVAAATEVAERITDNGEPTDLLVTVVMARPEIKSVADLAGKSVAIDERYSASSVDVWVGFVVAGASVKVSAGHSAAIDRLGNGEVTAAVLALVSPDAADGFPEIAGFKIFRVPLWPYASKARP</sequence>
<dbReference type="EMBL" id="BSOW01000001">
    <property type="protein sequence ID" value="GLR83474.1"/>
    <property type="molecule type" value="Genomic_DNA"/>
</dbReference>
<evidence type="ECO:0000313" key="1">
    <source>
        <dbReference type="EMBL" id="GLR83474.1"/>
    </source>
</evidence>